<name>A0A2W0CBR8_9BACL</name>
<reference evidence="1 2" key="1">
    <citation type="submission" date="2018-01" db="EMBL/GenBank/DDBJ databases">
        <title>Genome sequence of the PGP bacterium Paenibacillus illinoisensis E3.</title>
        <authorList>
            <person name="Rolli E."/>
            <person name="Marasco R."/>
            <person name="Bessem C."/>
            <person name="Michoud G."/>
            <person name="Gaiarsa S."/>
            <person name="Borin S."/>
            <person name="Daffonchio D."/>
        </authorList>
    </citation>
    <scope>NUCLEOTIDE SEQUENCE [LARGE SCALE GENOMIC DNA]</scope>
    <source>
        <strain evidence="1 2">E3</strain>
    </source>
</reference>
<dbReference type="RefSeq" id="WP_110756708.1">
    <property type="nucleotide sequence ID" value="NZ_PRLG01000008.1"/>
</dbReference>
<protein>
    <submittedName>
        <fullName evidence="1">Uncharacterized protein</fullName>
    </submittedName>
</protein>
<accession>A0A2W0CBR8</accession>
<dbReference type="EMBL" id="PRLG01000008">
    <property type="protein sequence ID" value="PYY30463.1"/>
    <property type="molecule type" value="Genomic_DNA"/>
</dbReference>
<organism evidence="1 2">
    <name type="scientific">Paenibacillus illinoisensis</name>
    <dbReference type="NCBI Taxonomy" id="59845"/>
    <lineage>
        <taxon>Bacteria</taxon>
        <taxon>Bacillati</taxon>
        <taxon>Bacillota</taxon>
        <taxon>Bacilli</taxon>
        <taxon>Bacillales</taxon>
        <taxon>Paenibacillaceae</taxon>
        <taxon>Paenibacillus</taxon>
    </lineage>
</organism>
<gene>
    <name evidence="1" type="ORF">PIL02S_01013</name>
</gene>
<comment type="caution">
    <text evidence="1">The sequence shown here is derived from an EMBL/GenBank/DDBJ whole genome shotgun (WGS) entry which is preliminary data.</text>
</comment>
<dbReference type="AlphaFoldDB" id="A0A2W0CBR8"/>
<sequence>MSSGWSEFRVIPFEYNDQVRQIDEQLLRLVAQRKQITGAVQYHPPQEVIDEWTASLDLKEEDIRYILRSVQPMPQRQFFPPEELSLIGVIPIMKRTIQDSCEYLITHSMQYETESIIHLEIHYKGNETDRVHVVPHLALEVISEQNHMSTRHSSRGGGGETHLSFRVVPALPSSLEQVQFSLVPSVPELEHKMEEVILDQQVDFE</sequence>
<proteinExistence type="predicted"/>
<dbReference type="OrthoDB" id="1797229at2"/>
<dbReference type="Proteomes" id="UP000247459">
    <property type="component" value="Unassembled WGS sequence"/>
</dbReference>
<evidence type="ECO:0000313" key="1">
    <source>
        <dbReference type="EMBL" id="PYY30463.1"/>
    </source>
</evidence>
<evidence type="ECO:0000313" key="2">
    <source>
        <dbReference type="Proteomes" id="UP000247459"/>
    </source>
</evidence>